<protein>
    <submittedName>
        <fullName evidence="1">Uncharacterized protein</fullName>
    </submittedName>
</protein>
<name>E8ZJL5_MYCHL</name>
<dbReference type="KEGG" id="mha:HF1_13280"/>
<dbReference type="HOGENOM" id="CLU_098620_3_0_14"/>
<dbReference type="Proteomes" id="UP000008637">
    <property type="component" value="Chromosome"/>
</dbReference>
<organism evidence="1 2">
    <name type="scientific">Mycoplasma haemofelis (strain Langford 1)</name>
    <name type="common">Haemobartonella felis</name>
    <dbReference type="NCBI Taxonomy" id="941640"/>
    <lineage>
        <taxon>Bacteria</taxon>
        <taxon>Bacillati</taxon>
        <taxon>Mycoplasmatota</taxon>
        <taxon>Mollicutes</taxon>
        <taxon>Mycoplasmataceae</taxon>
        <taxon>Mycoplasma</taxon>
    </lineage>
</organism>
<evidence type="ECO:0000313" key="1">
    <source>
        <dbReference type="EMBL" id="CBY93336.1"/>
    </source>
</evidence>
<reference evidence="1 2" key="1">
    <citation type="journal article" date="2011" name="J. Bacteriol.">
        <title>Complete genome sequence of Mycoplasma haemofelis, a hemotropic mycoplasma.</title>
        <authorList>
            <person name="Barker E.N."/>
            <person name="Helps C.R."/>
            <person name="Peters I.R."/>
            <person name="Darby A.C."/>
            <person name="Radford A.D."/>
            <person name="Tasker S."/>
        </authorList>
    </citation>
    <scope>NUCLEOTIDE SEQUENCE [LARGE SCALE GENOMIC DNA]</scope>
    <source>
        <strain evidence="1 2">Langford 1</strain>
    </source>
</reference>
<dbReference type="EMBL" id="FR773153">
    <property type="protein sequence ID" value="CBY93336.1"/>
    <property type="molecule type" value="Genomic_DNA"/>
</dbReference>
<dbReference type="AlphaFoldDB" id="E8ZJL5"/>
<evidence type="ECO:0000313" key="2">
    <source>
        <dbReference type="Proteomes" id="UP000008637"/>
    </source>
</evidence>
<proteinExistence type="predicted"/>
<gene>
    <name evidence="1" type="ORF">HF1_13280</name>
</gene>
<sequence length="216" mass="23881">MATSLAKGLMGLGGMGSLAGGAYLAKPYMFPKGESIEAKLNLDKWEILSTEGNDSAWNDIYGKYKTKELSDPSRFDSKIAKDEDQSTGLPKLKESCKLALTQEFKESLYRTVTKWCVVPVSASDRLEKLGGYTKISVDKTSSNPDGDLWTRRETEFKTKLNENNAYLGVSLPSTTGSQSPSNIDLLKDGCKTHMDKKNYDGDFEGSMEKVKKWCGK</sequence>
<accession>E8ZJL5</accession>
<keyword evidence="2" id="KW-1185">Reference proteome</keyword>